<organism evidence="4 5">
    <name type="scientific">Sphingobacterium spiritivorum</name>
    <name type="common">Flavobacterium spiritivorum</name>
    <dbReference type="NCBI Taxonomy" id="258"/>
    <lineage>
        <taxon>Bacteria</taxon>
        <taxon>Pseudomonadati</taxon>
        <taxon>Bacteroidota</taxon>
        <taxon>Sphingobacteriia</taxon>
        <taxon>Sphingobacteriales</taxon>
        <taxon>Sphingobacteriaceae</taxon>
        <taxon>Sphingobacterium</taxon>
    </lineage>
</organism>
<protein>
    <submittedName>
        <fullName evidence="4">Rhamnogalacturonan acetylesterase rhgT</fullName>
        <ecNumber evidence="4">3.1.1.-</ecNumber>
    </submittedName>
</protein>
<dbReference type="Gene3D" id="3.40.50.1110">
    <property type="entry name" value="SGNH hydrolase"/>
    <property type="match status" value="1"/>
</dbReference>
<dbReference type="InterPro" id="IPR036514">
    <property type="entry name" value="SGNH_hydro_sf"/>
</dbReference>
<evidence type="ECO:0000313" key="5">
    <source>
        <dbReference type="Proteomes" id="UP000254893"/>
    </source>
</evidence>
<evidence type="ECO:0000259" key="3">
    <source>
        <dbReference type="Pfam" id="PF13472"/>
    </source>
</evidence>
<dbReference type="InterPro" id="IPR013830">
    <property type="entry name" value="SGNH_hydro"/>
</dbReference>
<dbReference type="SUPFAM" id="SSF52266">
    <property type="entry name" value="SGNH hydrolase"/>
    <property type="match status" value="1"/>
</dbReference>
<keyword evidence="2 4" id="KW-0378">Hydrolase</keyword>
<gene>
    <name evidence="4" type="primary">rhgT</name>
    <name evidence="4" type="ORF">NCTC11388_02652</name>
</gene>
<dbReference type="InterPro" id="IPR037459">
    <property type="entry name" value="RhgT-like"/>
</dbReference>
<evidence type="ECO:0000256" key="2">
    <source>
        <dbReference type="ARBA" id="ARBA00022801"/>
    </source>
</evidence>
<dbReference type="Proteomes" id="UP000254893">
    <property type="component" value="Unassembled WGS sequence"/>
</dbReference>
<proteinExistence type="inferred from homology"/>
<dbReference type="EC" id="3.1.1.-" evidence="4"/>
<feature type="domain" description="SGNH hydrolase-type esterase" evidence="3">
    <location>
        <begin position="36"/>
        <end position="238"/>
    </location>
</feature>
<dbReference type="PANTHER" id="PTHR43695">
    <property type="entry name" value="PUTATIVE (AFU_ORTHOLOGUE AFUA_2G17250)-RELATED"/>
    <property type="match status" value="1"/>
</dbReference>
<dbReference type="PANTHER" id="PTHR43695:SF1">
    <property type="entry name" value="RHAMNOGALACTURONAN ACETYLESTERASE"/>
    <property type="match status" value="1"/>
</dbReference>
<sequence>MNYCTLKRGLSLLVMIAVIIGLYAFADKEPVTLYIIGDSTAANKTAKTYPETGWGMKLQELFNEQAVIVDNRALNGRSTASFKHDYNTKSHTVVNHWRLVLEKVKPGDYVFIEFGHNDEKIHKPTVGTSLEKFKANLTEYVEETRQKGAIPVLLTPIERRNWINGKLVETHGGYPDITREVAKQLNVPLIDMQIKTNSLLSRLGEEGSVSLFNHLPPGHENYPKGIQDNTHLSPKGAEQLAKLVVDGIRELNLTLATALR</sequence>
<name>A0A380CDJ4_SPHSI</name>
<dbReference type="CDD" id="cd01821">
    <property type="entry name" value="Rhamnogalacturan_acetylesterase_like"/>
    <property type="match status" value="1"/>
</dbReference>
<dbReference type="RefSeq" id="WP_115170439.1">
    <property type="nucleotide sequence ID" value="NZ_UGYW01000002.1"/>
</dbReference>
<accession>A0A380CDJ4</accession>
<comment type="similarity">
    <text evidence="1">Belongs to the 'GDSL' lipolytic enzyme family.</text>
</comment>
<dbReference type="AlphaFoldDB" id="A0A380CDJ4"/>
<evidence type="ECO:0000313" key="4">
    <source>
        <dbReference type="EMBL" id="SUJ17099.1"/>
    </source>
</evidence>
<dbReference type="Pfam" id="PF13472">
    <property type="entry name" value="Lipase_GDSL_2"/>
    <property type="match status" value="1"/>
</dbReference>
<dbReference type="GO" id="GO:0016788">
    <property type="term" value="F:hydrolase activity, acting on ester bonds"/>
    <property type="evidence" value="ECO:0007669"/>
    <property type="project" value="UniProtKB-ARBA"/>
</dbReference>
<reference evidence="4 5" key="1">
    <citation type="submission" date="2018-06" db="EMBL/GenBank/DDBJ databases">
        <authorList>
            <consortium name="Pathogen Informatics"/>
            <person name="Doyle S."/>
        </authorList>
    </citation>
    <scope>NUCLEOTIDE SEQUENCE [LARGE SCALE GENOMIC DNA]</scope>
    <source>
        <strain evidence="4 5">NCTC11388</strain>
    </source>
</reference>
<evidence type="ECO:0000256" key="1">
    <source>
        <dbReference type="ARBA" id="ARBA00008668"/>
    </source>
</evidence>
<dbReference type="EMBL" id="UGYW01000002">
    <property type="protein sequence ID" value="SUJ17099.1"/>
    <property type="molecule type" value="Genomic_DNA"/>
</dbReference>